<protein>
    <recommendedName>
        <fullName evidence="3">ComN-like post-transcriptional regulator</fullName>
    </recommendedName>
</protein>
<reference evidence="1" key="1">
    <citation type="submission" date="2022-06" db="EMBL/GenBank/DDBJ databases">
        <title>Alkalicoccobacillus porphyridii sp. nov., isolated from a marine red alga, Porphyridium purpureum and reclassification of Shouchella plakortidis and Shouchella gibsonii as Alkalicoccobacillus plakortidis comb. nov. and Alkalicoccobacillus gibsonii comb. nov.</title>
        <authorList>
            <person name="Kim K.H."/>
            <person name="Lee J.K."/>
            <person name="Han D.M."/>
            <person name="Baek J.H."/>
            <person name="Jeon C.O."/>
        </authorList>
    </citation>
    <scope>NUCLEOTIDE SEQUENCE</scope>
    <source>
        <strain evidence="1">DSM 19153</strain>
    </source>
</reference>
<evidence type="ECO:0000313" key="2">
    <source>
        <dbReference type="Proteomes" id="UP001203665"/>
    </source>
</evidence>
<evidence type="ECO:0000313" key="1">
    <source>
        <dbReference type="EMBL" id="MCM2675922.1"/>
    </source>
</evidence>
<proteinExistence type="predicted"/>
<evidence type="ECO:0008006" key="3">
    <source>
        <dbReference type="Google" id="ProtNLM"/>
    </source>
</evidence>
<name>A0ABT0XJ99_9BACI</name>
<sequence>MRKRKSKLVEQLLSEVNQPLLRVCYDEWFLTMRFQLEEEFIELIQWATDYSIRVGEERCMTTGLKKAITAVPDDRLYDSLIDLYQHLGDEAGRAKWLQKKKLIEV</sequence>
<organism evidence="1 2">
    <name type="scientific">Alkalicoccobacillus plakortidis</name>
    <dbReference type="NCBI Taxonomy" id="444060"/>
    <lineage>
        <taxon>Bacteria</taxon>
        <taxon>Bacillati</taxon>
        <taxon>Bacillota</taxon>
        <taxon>Bacilli</taxon>
        <taxon>Bacillales</taxon>
        <taxon>Bacillaceae</taxon>
        <taxon>Alkalicoccobacillus</taxon>
    </lineage>
</organism>
<dbReference type="Proteomes" id="UP001203665">
    <property type="component" value="Unassembled WGS sequence"/>
</dbReference>
<accession>A0ABT0XJ99</accession>
<keyword evidence="2" id="KW-1185">Reference proteome</keyword>
<gene>
    <name evidence="1" type="ORF">NDM98_10725</name>
</gene>
<dbReference type="RefSeq" id="WP_251607326.1">
    <property type="nucleotide sequence ID" value="NZ_JAMQJY010000001.1"/>
</dbReference>
<comment type="caution">
    <text evidence="1">The sequence shown here is derived from an EMBL/GenBank/DDBJ whole genome shotgun (WGS) entry which is preliminary data.</text>
</comment>
<dbReference type="EMBL" id="JAMQJY010000001">
    <property type="protein sequence ID" value="MCM2675922.1"/>
    <property type="molecule type" value="Genomic_DNA"/>
</dbReference>